<feature type="domain" description="ABC transporter" evidence="4">
    <location>
        <begin position="6"/>
        <end position="232"/>
    </location>
</feature>
<dbReference type="OrthoDB" id="9795548at2"/>
<dbReference type="PROSITE" id="PS50893">
    <property type="entry name" value="ABC_TRANSPORTER_2"/>
    <property type="match status" value="1"/>
</dbReference>
<dbReference type="PANTHER" id="PTHR42939">
    <property type="entry name" value="ABC TRANSPORTER ATP-BINDING PROTEIN ALBC-RELATED"/>
    <property type="match status" value="1"/>
</dbReference>
<dbReference type="Pfam" id="PF00005">
    <property type="entry name" value="ABC_tran"/>
    <property type="match status" value="1"/>
</dbReference>
<sequence length="310" mass="34700">MTEPVIQIRNVSKSFRNTNVLDELDLSVSAGETFAFLGRNGAGKTTTIKLMMGLLTPDSGELSLLGVNPVTDAVKLRSMIGYLAEDQTMYDWMRVDEIIRFVAPFYPTWDQKLANEYVKQFALPVRTRIKHLSKGQTVRLGLVLALSHRPELVILDDPALGLDPIMRRDFNRDLVTHLQAEGRTVLYSSHLLYEVEAVADTVAILHEGKIVRTAATEDLRRDVKRFTLSPQDLSKVGTQIEVLDGRLLVNEVSLIVDGAPQAAQLLEQEGISCRISDLNLDEIFEAFVMGDRKIRLEWPEREPVAASSLT</sequence>
<keyword evidence="1" id="KW-0813">Transport</keyword>
<dbReference type="EMBL" id="SIHI01000023">
    <property type="protein sequence ID" value="TWT47140.1"/>
    <property type="molecule type" value="Genomic_DNA"/>
</dbReference>
<keyword evidence="6" id="KW-1185">Reference proteome</keyword>
<evidence type="ECO:0000313" key="5">
    <source>
        <dbReference type="EMBL" id="TWT47140.1"/>
    </source>
</evidence>
<evidence type="ECO:0000256" key="1">
    <source>
        <dbReference type="ARBA" id="ARBA00022448"/>
    </source>
</evidence>
<dbReference type="Gene3D" id="3.40.50.300">
    <property type="entry name" value="P-loop containing nucleotide triphosphate hydrolases"/>
    <property type="match status" value="1"/>
</dbReference>
<accession>A0A5C5W908</accession>
<evidence type="ECO:0000256" key="3">
    <source>
        <dbReference type="ARBA" id="ARBA00022840"/>
    </source>
</evidence>
<evidence type="ECO:0000313" key="6">
    <source>
        <dbReference type="Proteomes" id="UP000317243"/>
    </source>
</evidence>
<gene>
    <name evidence="5" type="primary">yxlF_5</name>
    <name evidence="5" type="ORF">KOR42_41380</name>
</gene>
<keyword evidence="5" id="KW-0378">Hydrolase</keyword>
<dbReference type="GO" id="GO:0016887">
    <property type="term" value="F:ATP hydrolysis activity"/>
    <property type="evidence" value="ECO:0007669"/>
    <property type="project" value="InterPro"/>
</dbReference>
<dbReference type="AlphaFoldDB" id="A0A5C5W908"/>
<dbReference type="GO" id="GO:0005524">
    <property type="term" value="F:ATP binding"/>
    <property type="evidence" value="ECO:0007669"/>
    <property type="project" value="UniProtKB-KW"/>
</dbReference>
<dbReference type="Proteomes" id="UP000317243">
    <property type="component" value="Unassembled WGS sequence"/>
</dbReference>
<dbReference type="PANTHER" id="PTHR42939:SF1">
    <property type="entry name" value="ABC TRANSPORTER ATP-BINDING PROTEIN ALBC-RELATED"/>
    <property type="match status" value="1"/>
</dbReference>
<dbReference type="EC" id="3.6.3.-" evidence="5"/>
<keyword evidence="2" id="KW-0547">Nucleotide-binding</keyword>
<protein>
    <submittedName>
        <fullName evidence="5">Putative ABC transporter ATP-binding protein YxlF</fullName>
        <ecNumber evidence="5">3.6.3.-</ecNumber>
    </submittedName>
</protein>
<organism evidence="5 6">
    <name type="scientific">Thalassoglobus neptunius</name>
    <dbReference type="NCBI Taxonomy" id="1938619"/>
    <lineage>
        <taxon>Bacteria</taxon>
        <taxon>Pseudomonadati</taxon>
        <taxon>Planctomycetota</taxon>
        <taxon>Planctomycetia</taxon>
        <taxon>Planctomycetales</taxon>
        <taxon>Planctomycetaceae</taxon>
        <taxon>Thalassoglobus</taxon>
    </lineage>
</organism>
<dbReference type="InterPro" id="IPR027417">
    <property type="entry name" value="P-loop_NTPase"/>
</dbReference>
<evidence type="ECO:0000256" key="2">
    <source>
        <dbReference type="ARBA" id="ARBA00022741"/>
    </source>
</evidence>
<keyword evidence="3 5" id="KW-0067">ATP-binding</keyword>
<dbReference type="RefSeq" id="WP_146511530.1">
    <property type="nucleotide sequence ID" value="NZ_SIHI01000023.1"/>
</dbReference>
<name>A0A5C5W908_9PLAN</name>
<dbReference type="SUPFAM" id="SSF52540">
    <property type="entry name" value="P-loop containing nucleoside triphosphate hydrolases"/>
    <property type="match status" value="1"/>
</dbReference>
<comment type="caution">
    <text evidence="5">The sequence shown here is derived from an EMBL/GenBank/DDBJ whole genome shotgun (WGS) entry which is preliminary data.</text>
</comment>
<reference evidence="5 6" key="1">
    <citation type="submission" date="2019-02" db="EMBL/GenBank/DDBJ databases">
        <title>Deep-cultivation of Planctomycetes and their phenomic and genomic characterization uncovers novel biology.</title>
        <authorList>
            <person name="Wiegand S."/>
            <person name="Jogler M."/>
            <person name="Boedeker C."/>
            <person name="Pinto D."/>
            <person name="Vollmers J."/>
            <person name="Rivas-Marin E."/>
            <person name="Kohn T."/>
            <person name="Peeters S.H."/>
            <person name="Heuer A."/>
            <person name="Rast P."/>
            <person name="Oberbeckmann S."/>
            <person name="Bunk B."/>
            <person name="Jeske O."/>
            <person name="Meyerdierks A."/>
            <person name="Storesund J.E."/>
            <person name="Kallscheuer N."/>
            <person name="Luecker S."/>
            <person name="Lage O.M."/>
            <person name="Pohl T."/>
            <person name="Merkel B.J."/>
            <person name="Hornburger P."/>
            <person name="Mueller R.-W."/>
            <person name="Bruemmer F."/>
            <person name="Labrenz M."/>
            <person name="Spormann A.M."/>
            <person name="Op Den Camp H."/>
            <person name="Overmann J."/>
            <person name="Amann R."/>
            <person name="Jetten M.S.M."/>
            <person name="Mascher T."/>
            <person name="Medema M.H."/>
            <person name="Devos D.P."/>
            <person name="Kaster A.-K."/>
            <person name="Ovreas L."/>
            <person name="Rohde M."/>
            <person name="Galperin M.Y."/>
            <person name="Jogler C."/>
        </authorList>
    </citation>
    <scope>NUCLEOTIDE SEQUENCE [LARGE SCALE GENOMIC DNA]</scope>
    <source>
        <strain evidence="5 6">KOR42</strain>
    </source>
</reference>
<evidence type="ECO:0000259" key="4">
    <source>
        <dbReference type="PROSITE" id="PS50893"/>
    </source>
</evidence>
<dbReference type="CDD" id="cd03230">
    <property type="entry name" value="ABC_DR_subfamily_A"/>
    <property type="match status" value="1"/>
</dbReference>
<dbReference type="InterPro" id="IPR051782">
    <property type="entry name" value="ABC_Transporter_VariousFunc"/>
</dbReference>
<dbReference type="InterPro" id="IPR003439">
    <property type="entry name" value="ABC_transporter-like_ATP-bd"/>
</dbReference>
<dbReference type="InterPro" id="IPR003593">
    <property type="entry name" value="AAA+_ATPase"/>
</dbReference>
<proteinExistence type="predicted"/>
<dbReference type="SMART" id="SM00382">
    <property type="entry name" value="AAA"/>
    <property type="match status" value="1"/>
</dbReference>